<name>A0AAV4DKM5_9GAST</name>
<evidence type="ECO:0000313" key="1">
    <source>
        <dbReference type="EMBL" id="GFO44633.1"/>
    </source>
</evidence>
<accession>A0AAV4DKM5</accession>
<dbReference type="AlphaFoldDB" id="A0AAV4DKM5"/>
<gene>
    <name evidence="1" type="ORF">PoB_007113800</name>
</gene>
<proteinExistence type="predicted"/>
<keyword evidence="2" id="KW-1185">Reference proteome</keyword>
<comment type="caution">
    <text evidence="1">The sequence shown here is derived from an EMBL/GenBank/DDBJ whole genome shotgun (WGS) entry which is preliminary data.</text>
</comment>
<organism evidence="1 2">
    <name type="scientific">Plakobranchus ocellatus</name>
    <dbReference type="NCBI Taxonomy" id="259542"/>
    <lineage>
        <taxon>Eukaryota</taxon>
        <taxon>Metazoa</taxon>
        <taxon>Spiralia</taxon>
        <taxon>Lophotrochozoa</taxon>
        <taxon>Mollusca</taxon>
        <taxon>Gastropoda</taxon>
        <taxon>Heterobranchia</taxon>
        <taxon>Euthyneura</taxon>
        <taxon>Panpulmonata</taxon>
        <taxon>Sacoglossa</taxon>
        <taxon>Placobranchoidea</taxon>
        <taxon>Plakobranchidae</taxon>
        <taxon>Plakobranchus</taxon>
    </lineage>
</organism>
<protein>
    <submittedName>
        <fullName evidence="1">Uncharacterized protein</fullName>
    </submittedName>
</protein>
<sequence length="68" mass="7325">MNGGLGIPVANKSIKSEVLPSLGVDLGKRGERAGDMSFEVLVRPVHQFVTFALEPRTEMSLKTSGLVR</sequence>
<dbReference type="Proteomes" id="UP000735302">
    <property type="component" value="Unassembled WGS sequence"/>
</dbReference>
<dbReference type="EMBL" id="BLXT01007982">
    <property type="protein sequence ID" value="GFO44633.1"/>
    <property type="molecule type" value="Genomic_DNA"/>
</dbReference>
<evidence type="ECO:0000313" key="2">
    <source>
        <dbReference type="Proteomes" id="UP000735302"/>
    </source>
</evidence>
<reference evidence="1 2" key="1">
    <citation type="journal article" date="2021" name="Elife">
        <title>Chloroplast acquisition without the gene transfer in kleptoplastic sea slugs, Plakobranchus ocellatus.</title>
        <authorList>
            <person name="Maeda T."/>
            <person name="Takahashi S."/>
            <person name="Yoshida T."/>
            <person name="Shimamura S."/>
            <person name="Takaki Y."/>
            <person name="Nagai Y."/>
            <person name="Toyoda A."/>
            <person name="Suzuki Y."/>
            <person name="Arimoto A."/>
            <person name="Ishii H."/>
            <person name="Satoh N."/>
            <person name="Nishiyama T."/>
            <person name="Hasebe M."/>
            <person name="Maruyama T."/>
            <person name="Minagawa J."/>
            <person name="Obokata J."/>
            <person name="Shigenobu S."/>
        </authorList>
    </citation>
    <scope>NUCLEOTIDE SEQUENCE [LARGE SCALE GENOMIC DNA]</scope>
</reference>